<comment type="catalytic activity">
    <reaction evidence="4">
        <text>dTTP + H2O = dTMP + diphosphate + H(+)</text>
        <dbReference type="Rhea" id="RHEA:28534"/>
        <dbReference type="ChEBI" id="CHEBI:15377"/>
        <dbReference type="ChEBI" id="CHEBI:15378"/>
        <dbReference type="ChEBI" id="CHEBI:33019"/>
        <dbReference type="ChEBI" id="CHEBI:37568"/>
        <dbReference type="ChEBI" id="CHEBI:63528"/>
        <dbReference type="EC" id="3.6.1.9"/>
    </reaction>
</comment>
<feature type="site" description="Important for substrate specificity" evidence="4">
    <location>
        <position position="184"/>
    </location>
</feature>
<proteinExistence type="inferred from homology"/>
<dbReference type="HAMAP" id="MF_00528">
    <property type="entry name" value="Maf"/>
    <property type="match status" value="1"/>
</dbReference>
<keyword evidence="2 4" id="KW-0378">Hydrolase</keyword>
<dbReference type="NCBIfam" id="TIGR00172">
    <property type="entry name" value="maf"/>
    <property type="match status" value="1"/>
</dbReference>
<dbReference type="PANTHER" id="PTHR43213">
    <property type="entry name" value="BIFUNCTIONAL DTTP/UTP PYROPHOSPHATASE/METHYLTRANSFERASE PROTEIN-RELATED"/>
    <property type="match status" value="1"/>
</dbReference>
<comment type="cofactor">
    <cofactor evidence="1 4">
        <name>a divalent metal cation</name>
        <dbReference type="ChEBI" id="CHEBI:60240"/>
    </cofactor>
</comment>
<evidence type="ECO:0000256" key="3">
    <source>
        <dbReference type="ARBA" id="ARBA00023080"/>
    </source>
</evidence>
<dbReference type="EC" id="3.6.1.9" evidence="4"/>
<dbReference type="Proteomes" id="UP000245059">
    <property type="component" value="Unassembled WGS sequence"/>
</dbReference>
<keyword evidence="8" id="KW-1185">Reference proteome</keyword>
<comment type="function">
    <text evidence="4">Nucleoside triphosphate pyrophosphatase that hydrolyzes dTTP and UTP. May have a dual role in cell division arrest and in preventing the incorporation of modified nucleotides into cellular nucleic acids.</text>
</comment>
<comment type="catalytic activity">
    <reaction evidence="4">
        <text>UTP + H2O = UMP + diphosphate + H(+)</text>
        <dbReference type="Rhea" id="RHEA:29395"/>
        <dbReference type="ChEBI" id="CHEBI:15377"/>
        <dbReference type="ChEBI" id="CHEBI:15378"/>
        <dbReference type="ChEBI" id="CHEBI:33019"/>
        <dbReference type="ChEBI" id="CHEBI:46398"/>
        <dbReference type="ChEBI" id="CHEBI:57865"/>
        <dbReference type="EC" id="3.6.1.9"/>
    </reaction>
</comment>
<reference evidence="7 8" key="2">
    <citation type="submission" date="2018-05" db="EMBL/GenBank/DDBJ databases">
        <title>Ignatzschineria dubaiensis sp. nov., isolated from necrotic foot tissues of dromedaries (Camelus dromedarius) and associated maggots in Dubai, United Arab Emirates.</title>
        <authorList>
            <person name="Tsang C.C."/>
            <person name="Tang J.Y.M."/>
            <person name="Fong J.Y.H."/>
            <person name="Kinne J."/>
            <person name="Lee H.H."/>
            <person name="Joseph M."/>
            <person name="Jose S."/>
            <person name="Schuster R.K."/>
            <person name="Tang Y."/>
            <person name="Sivakumar S."/>
            <person name="Chen J.H.K."/>
            <person name="Teng J.L.L."/>
            <person name="Lau S.K.P."/>
            <person name="Wernery U."/>
            <person name="Woo P.C.Y."/>
        </authorList>
    </citation>
    <scope>NUCLEOTIDE SEQUENCE [LARGE SCALE GENOMIC DNA]</scope>
    <source>
        <strain evidence="7">UAE-HKU57</strain>
        <strain evidence="8">UAE-HKU58</strain>
    </source>
</reference>
<evidence type="ECO:0000256" key="1">
    <source>
        <dbReference type="ARBA" id="ARBA00001968"/>
    </source>
</evidence>
<gene>
    <name evidence="5" type="primary">maf</name>
    <name evidence="5" type="ORF">DC077_02965</name>
    <name evidence="6" type="ORF">DC078_03710</name>
</gene>
<dbReference type="AlphaFoldDB" id="A0A2U2AU57"/>
<dbReference type="InterPro" id="IPR029001">
    <property type="entry name" value="ITPase-like_fam"/>
</dbReference>
<reference evidence="5" key="1">
    <citation type="journal article" date="2018" name="Genome Announc.">
        <title>Ignatzschineria cameli sp. nov., isolated from necrotic foot tissue of dromedaries (Camelus dromedarius) and associated maggots (Wohlfahrtia species) in Dubai.</title>
        <authorList>
            <person name="Tsang C.C."/>
            <person name="Tang J.Y."/>
            <person name="Fong J.Y."/>
            <person name="Kinne J."/>
            <person name="Lee H.H."/>
            <person name="Joseph M."/>
            <person name="Jose S."/>
            <person name="Schuster R.K."/>
            <person name="Tang Y."/>
            <person name="Sivakumar S."/>
            <person name="Chen J.H."/>
            <person name="Teng J.L."/>
            <person name="Lau S.K."/>
            <person name="Wernery U."/>
            <person name="Woo P.C."/>
        </authorList>
    </citation>
    <scope>NUCLEOTIDE SEQUENCE</scope>
    <source>
        <strain evidence="5">UAE-HKU57</strain>
        <strain evidence="6">UAE-HKU58</strain>
    </source>
</reference>
<dbReference type="EMBL" id="QEWV01000002">
    <property type="protein sequence ID" value="PWD93933.1"/>
    <property type="molecule type" value="Genomic_DNA"/>
</dbReference>
<dbReference type="SUPFAM" id="SSF52972">
    <property type="entry name" value="ITPase-like"/>
    <property type="match status" value="1"/>
</dbReference>
<comment type="caution">
    <text evidence="5">The sequence shown here is derived from an EMBL/GenBank/DDBJ whole genome shotgun (WGS) entry which is preliminary data.</text>
</comment>
<dbReference type="PANTHER" id="PTHR43213:SF5">
    <property type="entry name" value="BIFUNCTIONAL DTTP_UTP PYROPHOSPHATASE_METHYLTRANSFERASE PROTEIN-RELATED"/>
    <property type="match status" value="1"/>
</dbReference>
<accession>A0A2U2AU57</accession>
<evidence type="ECO:0000313" key="5">
    <source>
        <dbReference type="EMBL" id="PWD88242.1"/>
    </source>
</evidence>
<organism evidence="5 7">
    <name type="scientific">Ignatzschineria cameli</name>
    <dbReference type="NCBI Taxonomy" id="2182793"/>
    <lineage>
        <taxon>Bacteria</taxon>
        <taxon>Pseudomonadati</taxon>
        <taxon>Pseudomonadota</taxon>
        <taxon>Gammaproteobacteria</taxon>
        <taxon>Cardiobacteriales</taxon>
        <taxon>Ignatzschineriaceae</taxon>
        <taxon>Ignatzschineria</taxon>
    </lineage>
</organism>
<dbReference type="GO" id="GO:0047429">
    <property type="term" value="F:nucleoside triphosphate diphosphatase activity"/>
    <property type="evidence" value="ECO:0007669"/>
    <property type="project" value="UniProtKB-EC"/>
</dbReference>
<comment type="similarity">
    <text evidence="4">Belongs to the Maf family. YhdE subfamily.</text>
</comment>
<dbReference type="Proteomes" id="UP000245217">
    <property type="component" value="Unassembled WGS sequence"/>
</dbReference>
<feature type="active site" description="Proton acceptor" evidence="4">
    <location>
        <position position="90"/>
    </location>
</feature>
<evidence type="ECO:0000256" key="4">
    <source>
        <dbReference type="HAMAP-Rule" id="MF_00528"/>
    </source>
</evidence>
<comment type="caution">
    <text evidence="4">Lacks conserved residue(s) required for the propagation of feature annotation.</text>
</comment>
<feature type="site" description="Important for substrate specificity" evidence="4">
    <location>
        <position position="91"/>
    </location>
</feature>
<keyword evidence="4" id="KW-0963">Cytoplasm</keyword>
<evidence type="ECO:0000313" key="7">
    <source>
        <dbReference type="Proteomes" id="UP000245059"/>
    </source>
</evidence>
<dbReference type="GO" id="GO:0009117">
    <property type="term" value="P:nucleotide metabolic process"/>
    <property type="evidence" value="ECO:0007669"/>
    <property type="project" value="UniProtKB-KW"/>
</dbReference>
<sequence length="224" mass="25341">MPLFYGEHLMSQNEMNHYEILLASRSPRRQALLQQLQINYRAVDVEVDECVKGCIMPEFYVKSMAEAKAMAALAEYRDQISSRRLLLTADTVISYAGKIIGKPESEAHFLEIMRRLSNKTHTVFTAITLVGLDDKPGSLATAKEKFVTMLSESSVTFSILPEDFIHHYWQSGEPQDKAGGYAIQGMMAGYIESIEGSYSGIMGLPLFELRKALEEFGYYLMERE</sequence>
<dbReference type="GO" id="GO:0005737">
    <property type="term" value="C:cytoplasm"/>
    <property type="evidence" value="ECO:0007669"/>
    <property type="project" value="UniProtKB-SubCell"/>
</dbReference>
<evidence type="ECO:0000313" key="6">
    <source>
        <dbReference type="EMBL" id="PWD93933.1"/>
    </source>
</evidence>
<dbReference type="Pfam" id="PF02545">
    <property type="entry name" value="Maf"/>
    <property type="match status" value="1"/>
</dbReference>
<comment type="subcellular location">
    <subcellularLocation>
        <location evidence="4">Cytoplasm</location>
    </subcellularLocation>
</comment>
<keyword evidence="3 4" id="KW-0546">Nucleotide metabolism</keyword>
<dbReference type="PIRSF" id="PIRSF006305">
    <property type="entry name" value="Maf"/>
    <property type="match status" value="1"/>
</dbReference>
<dbReference type="Gene3D" id="3.90.950.10">
    <property type="match status" value="1"/>
</dbReference>
<evidence type="ECO:0000256" key="2">
    <source>
        <dbReference type="ARBA" id="ARBA00022801"/>
    </source>
</evidence>
<name>A0A2U2AU57_9GAMM</name>
<protein>
    <recommendedName>
        <fullName evidence="4">dTTP/UTP pyrophosphatase</fullName>
        <shortName evidence="4">dTTPase/UTPase</shortName>
        <ecNumber evidence="4">3.6.1.9</ecNumber>
    </recommendedName>
    <alternativeName>
        <fullName evidence="4">Nucleoside triphosphate pyrophosphatase</fullName>
    </alternativeName>
    <alternativeName>
        <fullName evidence="4">Nucleotide pyrophosphatase</fullName>
        <shortName evidence="4">Nucleotide PPase</shortName>
    </alternativeName>
</protein>
<feature type="site" description="Important for substrate specificity" evidence="4">
    <location>
        <position position="28"/>
    </location>
</feature>
<evidence type="ECO:0000313" key="8">
    <source>
        <dbReference type="Proteomes" id="UP000245217"/>
    </source>
</evidence>
<dbReference type="CDD" id="cd00555">
    <property type="entry name" value="Maf"/>
    <property type="match status" value="1"/>
</dbReference>
<dbReference type="InterPro" id="IPR003697">
    <property type="entry name" value="Maf-like"/>
</dbReference>
<dbReference type="EMBL" id="QEWW01000001">
    <property type="protein sequence ID" value="PWD88242.1"/>
    <property type="molecule type" value="Genomic_DNA"/>
</dbReference>